<dbReference type="VEuPathDB" id="FungiDB:BCV72DRAFT_211208"/>
<dbReference type="AlphaFoldDB" id="A0A1X0S1Y0"/>
<sequence>MNLQLLLYSSKDSVKFSKTLANILSTVTLEETNLNSVEKLKKWKVDFHQLVTTIYRLTKNTRIQAKVATEIYEQLQYITERGWQQEDADMFTETIEKVRQLAVFGYGIAKAQEDEARETTTKALKLPHSLKHLETSQKGDKKYAFTSEFY</sequence>
<name>A0A1X0S1Y0_RHIZD</name>
<protein>
    <submittedName>
        <fullName evidence="1">Uncharacterized protein</fullName>
    </submittedName>
</protein>
<proteinExistence type="predicted"/>
<dbReference type="Proteomes" id="UP000242381">
    <property type="component" value="Unassembled WGS sequence"/>
</dbReference>
<gene>
    <name evidence="1" type="ORF">BCV71DRAFT_285544</name>
</gene>
<evidence type="ECO:0000313" key="2">
    <source>
        <dbReference type="Proteomes" id="UP000242381"/>
    </source>
</evidence>
<organism evidence="1 2">
    <name type="scientific">Rhizopus microsporus</name>
    <dbReference type="NCBI Taxonomy" id="58291"/>
    <lineage>
        <taxon>Eukaryota</taxon>
        <taxon>Fungi</taxon>
        <taxon>Fungi incertae sedis</taxon>
        <taxon>Mucoromycota</taxon>
        <taxon>Mucoromycotina</taxon>
        <taxon>Mucoromycetes</taxon>
        <taxon>Mucorales</taxon>
        <taxon>Mucorineae</taxon>
        <taxon>Rhizopodaceae</taxon>
        <taxon>Rhizopus</taxon>
    </lineage>
</organism>
<dbReference type="EMBL" id="KV921333">
    <property type="protein sequence ID" value="ORE18312.1"/>
    <property type="molecule type" value="Genomic_DNA"/>
</dbReference>
<reference evidence="1 2" key="1">
    <citation type="journal article" date="2016" name="Proc. Natl. Acad. Sci. U.S.A.">
        <title>Lipid metabolic changes in an early divergent fungus govern the establishment of a mutualistic symbiosis with endobacteria.</title>
        <authorList>
            <person name="Lastovetsky O.A."/>
            <person name="Gaspar M.L."/>
            <person name="Mondo S.J."/>
            <person name="LaButti K.M."/>
            <person name="Sandor L."/>
            <person name="Grigoriev I.V."/>
            <person name="Henry S.A."/>
            <person name="Pawlowska T.E."/>
        </authorList>
    </citation>
    <scope>NUCLEOTIDE SEQUENCE [LARGE SCALE GENOMIC DNA]</scope>
    <source>
        <strain evidence="1 2">ATCC 11559</strain>
    </source>
</reference>
<accession>A0A1X0S1Y0</accession>
<evidence type="ECO:0000313" key="1">
    <source>
        <dbReference type="EMBL" id="ORE18312.1"/>
    </source>
</evidence>